<evidence type="ECO:0000313" key="2">
    <source>
        <dbReference type="EMBL" id="GJN23798.1"/>
    </source>
</evidence>
<dbReference type="Proteomes" id="UP001054889">
    <property type="component" value="Unassembled WGS sequence"/>
</dbReference>
<dbReference type="PANTHER" id="PTHR34591">
    <property type="entry name" value="OS03G0653100 PROTEIN-RELATED"/>
    <property type="match status" value="1"/>
</dbReference>
<dbReference type="SMART" id="SM00256">
    <property type="entry name" value="FBOX"/>
    <property type="match status" value="1"/>
</dbReference>
<evidence type="ECO:0000313" key="3">
    <source>
        <dbReference type="Proteomes" id="UP001054889"/>
    </source>
</evidence>
<dbReference type="InterPro" id="IPR036047">
    <property type="entry name" value="F-box-like_dom_sf"/>
</dbReference>
<dbReference type="PANTHER" id="PTHR34591:SF29">
    <property type="entry name" value="F-BOX DOMAIN-CONTAINING PROTEIN"/>
    <property type="match status" value="1"/>
</dbReference>
<name>A0AAV5EN35_ELECO</name>
<keyword evidence="3" id="KW-1185">Reference proteome</keyword>
<sequence length="258" mass="29736">MLQQQQDDEDLVRLLPDDAVADVLRRLGPCDLAASRCVSKTWCGIMDARHLMLPHLLPHEVGGIFIDFNNLHSWEFFARPTTGPEISGEFDFLPSGAESEILDYCNGLFLSDDCVFNPATRRWTPLPPRPPQPASESLYFSQSEYLVFDPTVSPHFEVFIIPSRIIYKKKPGDYCYRPSRDKLDPETEQSEWPPSPWILHVFTSRTGQWEERSFFRDGEPAGTVNDMRKAYPWTHKRYAAYSQGELYVHCQADFTARI</sequence>
<gene>
    <name evidence="2" type="primary">gb11479</name>
    <name evidence="2" type="ORF">PR202_gb11479</name>
</gene>
<dbReference type="InterPro" id="IPR001810">
    <property type="entry name" value="F-box_dom"/>
</dbReference>
<accession>A0AAV5EN35</accession>
<reference evidence="2" key="2">
    <citation type="submission" date="2021-12" db="EMBL/GenBank/DDBJ databases">
        <title>Resequencing data analysis of finger millet.</title>
        <authorList>
            <person name="Hatakeyama M."/>
            <person name="Aluri S."/>
            <person name="Balachadran M.T."/>
            <person name="Sivarajan S.R."/>
            <person name="Poveda L."/>
            <person name="Shimizu-Inatsugi R."/>
            <person name="Schlapbach R."/>
            <person name="Sreeman S.M."/>
            <person name="Shimizu K.K."/>
        </authorList>
    </citation>
    <scope>NUCLEOTIDE SEQUENCE</scope>
</reference>
<dbReference type="SUPFAM" id="SSF81383">
    <property type="entry name" value="F-box domain"/>
    <property type="match status" value="1"/>
</dbReference>
<dbReference type="Pfam" id="PF00646">
    <property type="entry name" value="F-box"/>
    <property type="match status" value="1"/>
</dbReference>
<dbReference type="EMBL" id="BQKI01000076">
    <property type="protein sequence ID" value="GJN23798.1"/>
    <property type="molecule type" value="Genomic_DNA"/>
</dbReference>
<reference evidence="2" key="1">
    <citation type="journal article" date="2018" name="DNA Res.">
        <title>Multiple hybrid de novo genome assembly of finger millet, an orphan allotetraploid crop.</title>
        <authorList>
            <person name="Hatakeyama M."/>
            <person name="Aluri S."/>
            <person name="Balachadran M.T."/>
            <person name="Sivarajan S.R."/>
            <person name="Patrignani A."/>
            <person name="Gruter S."/>
            <person name="Poveda L."/>
            <person name="Shimizu-Inatsugi R."/>
            <person name="Baeten J."/>
            <person name="Francoijs K.J."/>
            <person name="Nataraja K.N."/>
            <person name="Reddy Y.A.N."/>
            <person name="Phadnis S."/>
            <person name="Ravikumar R.L."/>
            <person name="Schlapbach R."/>
            <person name="Sreeman S.M."/>
            <person name="Shimizu K.K."/>
        </authorList>
    </citation>
    <scope>NUCLEOTIDE SEQUENCE</scope>
</reference>
<protein>
    <recommendedName>
        <fullName evidence="1">F-box domain-containing protein</fullName>
    </recommendedName>
</protein>
<comment type="caution">
    <text evidence="2">The sequence shown here is derived from an EMBL/GenBank/DDBJ whole genome shotgun (WGS) entry which is preliminary data.</text>
</comment>
<feature type="domain" description="F-box" evidence="1">
    <location>
        <begin position="15"/>
        <end position="55"/>
    </location>
</feature>
<proteinExistence type="predicted"/>
<organism evidence="2 3">
    <name type="scientific">Eleusine coracana subsp. coracana</name>
    <dbReference type="NCBI Taxonomy" id="191504"/>
    <lineage>
        <taxon>Eukaryota</taxon>
        <taxon>Viridiplantae</taxon>
        <taxon>Streptophyta</taxon>
        <taxon>Embryophyta</taxon>
        <taxon>Tracheophyta</taxon>
        <taxon>Spermatophyta</taxon>
        <taxon>Magnoliopsida</taxon>
        <taxon>Liliopsida</taxon>
        <taxon>Poales</taxon>
        <taxon>Poaceae</taxon>
        <taxon>PACMAD clade</taxon>
        <taxon>Chloridoideae</taxon>
        <taxon>Cynodonteae</taxon>
        <taxon>Eleusininae</taxon>
        <taxon>Eleusine</taxon>
    </lineage>
</organism>
<evidence type="ECO:0000259" key="1">
    <source>
        <dbReference type="SMART" id="SM00256"/>
    </source>
</evidence>
<dbReference type="AlphaFoldDB" id="A0AAV5EN35"/>